<accession>A0A5B7WQP2</accession>
<evidence type="ECO:0000313" key="3">
    <source>
        <dbReference type="Proteomes" id="UP000307000"/>
    </source>
</evidence>
<proteinExistence type="predicted"/>
<dbReference type="EMBL" id="CP034412">
    <property type="protein sequence ID" value="QCY46189.1"/>
    <property type="molecule type" value="Genomic_DNA"/>
</dbReference>
<keyword evidence="1" id="KW-1133">Transmembrane helix</keyword>
<feature type="transmembrane region" description="Helical" evidence="1">
    <location>
        <begin position="6"/>
        <end position="28"/>
    </location>
</feature>
<dbReference type="InterPro" id="IPR019662">
    <property type="entry name" value="DUF2516"/>
</dbReference>
<dbReference type="KEGG" id="gcr:GcLGCM259_0413"/>
<dbReference type="Pfam" id="PF10724">
    <property type="entry name" value="DUF2516"/>
    <property type="match status" value="1"/>
</dbReference>
<evidence type="ECO:0000313" key="2">
    <source>
        <dbReference type="EMBL" id="QCY46189.1"/>
    </source>
</evidence>
<dbReference type="AlphaFoldDB" id="A0A5B7WQP2"/>
<feature type="transmembrane region" description="Helical" evidence="1">
    <location>
        <begin position="71"/>
        <end position="89"/>
    </location>
</feature>
<dbReference type="Proteomes" id="UP000307000">
    <property type="component" value="Chromosome"/>
</dbReference>
<evidence type="ECO:0008006" key="4">
    <source>
        <dbReference type="Google" id="ProtNLM"/>
    </source>
</evidence>
<dbReference type="RefSeq" id="WP_054821668.1">
    <property type="nucleotide sequence ID" value="NZ_BAAAGL010000021.1"/>
</dbReference>
<keyword evidence="1" id="KW-0472">Membrane</keyword>
<gene>
    <name evidence="2" type="ORF">GcLGCM259_0413</name>
</gene>
<reference evidence="2 3" key="1">
    <citation type="submission" date="2018-12" db="EMBL/GenBank/DDBJ databases">
        <title>Complete Genome Sequence of Glutamicibacter creatinolyticus strain LGCM259,isolated from an abscess of a 12-year-old mare in Italy.</title>
        <authorList>
            <person name="Santos R.G."/>
            <person name="Silva A.L."/>
            <person name="Seyffert N."/>
            <person name="Castro T.L.P."/>
            <person name="Attili A.R."/>
            <person name="Rifici C."/>
            <person name="Mazzullo G."/>
            <person name="Brenig B."/>
            <person name="Venanzi F."/>
            <person name="Azevedo V."/>
        </authorList>
    </citation>
    <scope>NUCLEOTIDE SEQUENCE [LARGE SCALE GENOMIC DNA]</scope>
    <source>
        <strain evidence="2 3">LGCM 259</strain>
    </source>
</reference>
<keyword evidence="3" id="KW-1185">Reference proteome</keyword>
<keyword evidence="1" id="KW-0812">Transmembrane</keyword>
<name>A0A5B7WQP2_9MICC</name>
<organism evidence="2 3">
    <name type="scientific">Glutamicibacter creatinolyticus</name>
    <dbReference type="NCBI Taxonomy" id="162496"/>
    <lineage>
        <taxon>Bacteria</taxon>
        <taxon>Bacillati</taxon>
        <taxon>Actinomycetota</taxon>
        <taxon>Actinomycetes</taxon>
        <taxon>Micrococcales</taxon>
        <taxon>Micrococcaceae</taxon>
        <taxon>Glutamicibacter</taxon>
    </lineage>
</organism>
<protein>
    <recommendedName>
        <fullName evidence="4">DUF2516 domain-containing protein</fullName>
    </recommendedName>
</protein>
<evidence type="ECO:0000256" key="1">
    <source>
        <dbReference type="SAM" id="Phobius"/>
    </source>
</evidence>
<feature type="transmembrane region" description="Helical" evidence="1">
    <location>
        <begin position="48"/>
        <end position="65"/>
    </location>
</feature>
<sequence length="105" mass="11296">MQLARTIEFFLMYALSLVIAVLALWALIDAVRHPGDRFVAEGKRTKGFWMALTGGSAFIAVLSVLPNAAALGGGFLQLIAACICCVYLADVRPALSGRGGNWYNY</sequence>